<organism evidence="4 5">
    <name type="scientific">Paramuricea clavata</name>
    <name type="common">Red gorgonian</name>
    <name type="synonym">Violescent sea-whip</name>
    <dbReference type="NCBI Taxonomy" id="317549"/>
    <lineage>
        <taxon>Eukaryota</taxon>
        <taxon>Metazoa</taxon>
        <taxon>Cnidaria</taxon>
        <taxon>Anthozoa</taxon>
        <taxon>Octocorallia</taxon>
        <taxon>Malacalcyonacea</taxon>
        <taxon>Plexauridae</taxon>
        <taxon>Paramuricea</taxon>
    </lineage>
</organism>
<evidence type="ECO:0000256" key="2">
    <source>
        <dbReference type="ARBA" id="ARBA00022833"/>
    </source>
</evidence>
<evidence type="ECO:0000313" key="4">
    <source>
        <dbReference type="EMBL" id="CAB4000630.1"/>
    </source>
</evidence>
<dbReference type="CDD" id="cd16678">
    <property type="entry name" value="RING-H2_RNF32_rpt2"/>
    <property type="match status" value="1"/>
</dbReference>
<feature type="region of interest" description="Disordered" evidence="3">
    <location>
        <begin position="36"/>
        <end position="65"/>
    </location>
</feature>
<sequence>MKMKNSGNKFSSGSQSKSRSVLNAVALQDHLVKSLSLQDPFKTKVNHKPKSNTKQTKTATRKTKTDVDDNKEYVLDAKPKPLTLAQKLGLVDAPTARLTDKEWQDVKNKSNQRNDSDQPCVICKEEFGTQHQVLLSCSHVFHRVCLQAFEKFSGGKTCPMCRKEQYETRVIHEGRNLWRHKCAIRIQAAWRGYVVRSWYLKLRETVPPNDPMLRRKFYEEKLRSITDRFVMSMSNTEVDTFLAQIDQSVEESRRVMRFVEENSFKTMSTMDWQSVYEQAKERLSSDCPICFTSLCSDMLPQLQPCCGVQDEKVRPVTLLSCSHVFHKKCVEAFEQLSLNTYHICPVCRSLYYKKDLHL</sequence>
<feature type="compositionally biased region" description="Low complexity" evidence="3">
    <location>
        <begin position="1"/>
        <end position="20"/>
    </location>
</feature>
<dbReference type="InterPro" id="IPR001841">
    <property type="entry name" value="Znf_RING"/>
</dbReference>
<comment type="caution">
    <text evidence="4">The sequence shown here is derived from an EMBL/GenBank/DDBJ whole genome shotgun (WGS) entry which is preliminary data.</text>
</comment>
<dbReference type="EMBL" id="CACRXK020003883">
    <property type="protein sequence ID" value="CAB4000630.1"/>
    <property type="molecule type" value="Genomic_DNA"/>
</dbReference>
<dbReference type="Gene3D" id="3.30.40.10">
    <property type="entry name" value="Zinc/RING finger domain, C3HC4 (zinc finger)"/>
    <property type="match status" value="2"/>
</dbReference>
<keyword evidence="1" id="KW-0479">Metal-binding</keyword>
<keyword evidence="2" id="KW-0862">Zinc</keyword>
<proteinExistence type="predicted"/>
<keyword evidence="5" id="KW-1185">Reference proteome</keyword>
<evidence type="ECO:0000313" key="5">
    <source>
        <dbReference type="Proteomes" id="UP001152795"/>
    </source>
</evidence>
<keyword evidence="1" id="KW-0863">Zinc-finger</keyword>
<dbReference type="SUPFAM" id="SSF57850">
    <property type="entry name" value="RING/U-box"/>
    <property type="match status" value="2"/>
</dbReference>
<dbReference type="SMART" id="SM00184">
    <property type="entry name" value="RING"/>
    <property type="match status" value="2"/>
</dbReference>
<dbReference type="Proteomes" id="UP001152795">
    <property type="component" value="Unassembled WGS sequence"/>
</dbReference>
<dbReference type="PROSITE" id="PS50096">
    <property type="entry name" value="IQ"/>
    <property type="match status" value="1"/>
</dbReference>
<dbReference type="CDD" id="cd23767">
    <property type="entry name" value="IQCD"/>
    <property type="match status" value="1"/>
</dbReference>
<dbReference type="Pfam" id="PF13639">
    <property type="entry name" value="zf-RING_2"/>
    <property type="match status" value="1"/>
</dbReference>
<feature type="region of interest" description="Disordered" evidence="3">
    <location>
        <begin position="1"/>
        <end position="21"/>
    </location>
</feature>
<dbReference type="CDD" id="cd16677">
    <property type="entry name" value="RING-H2_RNF32_rpt1"/>
    <property type="match status" value="1"/>
</dbReference>
<dbReference type="AlphaFoldDB" id="A0A6S7HCB9"/>
<accession>A0A6S7HCB9</accession>
<reference evidence="4" key="1">
    <citation type="submission" date="2020-04" db="EMBL/GenBank/DDBJ databases">
        <authorList>
            <person name="Alioto T."/>
            <person name="Alioto T."/>
            <person name="Gomez Garrido J."/>
        </authorList>
    </citation>
    <scope>NUCLEOTIDE SEQUENCE</scope>
    <source>
        <strain evidence="4">A484AB</strain>
    </source>
</reference>
<dbReference type="Gene3D" id="1.20.5.190">
    <property type="match status" value="1"/>
</dbReference>
<dbReference type="PROSITE" id="PS50089">
    <property type="entry name" value="ZF_RING_2"/>
    <property type="match status" value="2"/>
</dbReference>
<gene>
    <name evidence="4" type="ORF">PACLA_8A024606</name>
</gene>
<dbReference type="OrthoDB" id="8062037at2759"/>
<dbReference type="PANTHER" id="PTHR14991:SF0">
    <property type="entry name" value="RING FINGER PROTEIN 32"/>
    <property type="match status" value="1"/>
</dbReference>
<name>A0A6S7HCB9_PARCT</name>
<dbReference type="InterPro" id="IPR000048">
    <property type="entry name" value="IQ_motif_EF-hand-BS"/>
</dbReference>
<protein>
    <submittedName>
        <fullName evidence="4">RING finger 32</fullName>
    </submittedName>
</protein>
<dbReference type="PANTHER" id="PTHR14991">
    <property type="entry name" value="RING FINGER PROTEIN 32"/>
    <property type="match status" value="1"/>
</dbReference>
<dbReference type="GO" id="GO:0008270">
    <property type="term" value="F:zinc ion binding"/>
    <property type="evidence" value="ECO:0007669"/>
    <property type="project" value="UniProtKB-KW"/>
</dbReference>
<dbReference type="InterPro" id="IPR042862">
    <property type="entry name" value="RNF32"/>
</dbReference>
<dbReference type="InterPro" id="IPR013083">
    <property type="entry name" value="Znf_RING/FYVE/PHD"/>
</dbReference>
<evidence type="ECO:0000256" key="3">
    <source>
        <dbReference type="SAM" id="MobiDB-lite"/>
    </source>
</evidence>
<dbReference type="Pfam" id="PF00612">
    <property type="entry name" value="IQ"/>
    <property type="match status" value="1"/>
</dbReference>
<evidence type="ECO:0000256" key="1">
    <source>
        <dbReference type="ARBA" id="ARBA00022771"/>
    </source>
</evidence>